<dbReference type="Pfam" id="PF14368">
    <property type="entry name" value="LTP_2"/>
    <property type="match status" value="1"/>
</dbReference>
<accession>A0AA38BRB3</accession>
<evidence type="ECO:0000256" key="5">
    <source>
        <dbReference type="SAM" id="MobiDB-lite"/>
    </source>
</evidence>
<evidence type="ECO:0000259" key="7">
    <source>
        <dbReference type="SMART" id="SM00499"/>
    </source>
</evidence>
<keyword evidence="3" id="KW-1015">Disulfide bond</keyword>
<feature type="compositionally biased region" description="Low complexity" evidence="5">
    <location>
        <begin position="139"/>
        <end position="149"/>
    </location>
</feature>
<keyword evidence="6" id="KW-1133">Transmembrane helix</keyword>
<dbReference type="EMBL" id="JAHRHJ020003813">
    <property type="protein sequence ID" value="KAH9289080.1"/>
    <property type="molecule type" value="Genomic_DNA"/>
</dbReference>
<dbReference type="AlphaFoldDB" id="A0AA38BRB3"/>
<dbReference type="SUPFAM" id="SSF47699">
    <property type="entry name" value="Bifunctional inhibitor/lipid-transfer protein/seed storage 2S albumin"/>
    <property type="match status" value="1"/>
</dbReference>
<dbReference type="PANTHER" id="PTHR33044">
    <property type="entry name" value="BIFUNCTIONAL INHIBITOR/LIPID-TRANSFER PROTEIN/SEED STORAGE 2S ALBUMIN SUPERFAMILY PROTEIN-RELATED"/>
    <property type="match status" value="1"/>
</dbReference>
<feature type="region of interest" description="Disordered" evidence="5">
    <location>
        <begin position="133"/>
        <end position="205"/>
    </location>
</feature>
<sequence length="231" mass="23151">FIVHMIAMKGRMQQNRPFLSGILIAVTVIAGAKTNGFVEAQSPAALCATSLIVLSPCLGYVTSNATNSTPTPRCCTALASVVQSSVVCLCQLFTVNIPMSIPINQTKALALPAACKVATPPLTQCKGAVLRAPAPAPSPSVGGSSDGAPTPSEGAPTPNDGAPPLSPAPSSSTPPAVSPSNDSPSAIPPTDSVGRTPPVAKENPTTDAAVHFTPSAFISFLAAVIIASIVC</sequence>
<evidence type="ECO:0000313" key="8">
    <source>
        <dbReference type="EMBL" id="KAH9289080.1"/>
    </source>
</evidence>
<keyword evidence="6" id="KW-0812">Transmembrane</keyword>
<evidence type="ECO:0000256" key="6">
    <source>
        <dbReference type="SAM" id="Phobius"/>
    </source>
</evidence>
<evidence type="ECO:0000256" key="2">
    <source>
        <dbReference type="ARBA" id="ARBA00022729"/>
    </source>
</evidence>
<feature type="non-terminal residue" evidence="8">
    <location>
        <position position="1"/>
    </location>
</feature>
<dbReference type="InterPro" id="IPR016140">
    <property type="entry name" value="Bifunc_inhib/LTP/seed_store"/>
</dbReference>
<evidence type="ECO:0000256" key="3">
    <source>
        <dbReference type="ARBA" id="ARBA00023157"/>
    </source>
</evidence>
<keyword evidence="4" id="KW-0325">Glycoprotein</keyword>
<proteinExistence type="inferred from homology"/>
<organism evidence="8 9">
    <name type="scientific">Taxus chinensis</name>
    <name type="common">Chinese yew</name>
    <name type="synonym">Taxus wallichiana var. chinensis</name>
    <dbReference type="NCBI Taxonomy" id="29808"/>
    <lineage>
        <taxon>Eukaryota</taxon>
        <taxon>Viridiplantae</taxon>
        <taxon>Streptophyta</taxon>
        <taxon>Embryophyta</taxon>
        <taxon>Tracheophyta</taxon>
        <taxon>Spermatophyta</taxon>
        <taxon>Pinopsida</taxon>
        <taxon>Pinidae</taxon>
        <taxon>Conifers II</taxon>
        <taxon>Cupressales</taxon>
        <taxon>Taxaceae</taxon>
        <taxon>Taxus</taxon>
    </lineage>
</organism>
<keyword evidence="2" id="KW-0732">Signal</keyword>
<dbReference type="CDD" id="cd00010">
    <property type="entry name" value="AAI_LTSS"/>
    <property type="match status" value="1"/>
</dbReference>
<keyword evidence="9" id="KW-1185">Reference proteome</keyword>
<evidence type="ECO:0000256" key="1">
    <source>
        <dbReference type="ARBA" id="ARBA00009748"/>
    </source>
</evidence>
<keyword evidence="6" id="KW-0472">Membrane</keyword>
<evidence type="ECO:0000256" key="4">
    <source>
        <dbReference type="ARBA" id="ARBA00023180"/>
    </source>
</evidence>
<dbReference type="OMA" id="MSIPINQ"/>
<name>A0AA38BRB3_TAXCH</name>
<dbReference type="InterPro" id="IPR036312">
    <property type="entry name" value="Bifun_inhib/LTP/seed_sf"/>
</dbReference>
<feature type="domain" description="Bifunctional inhibitor/plant lipid transfer protein/seed storage helical" evidence="7">
    <location>
        <begin position="47"/>
        <end position="125"/>
    </location>
</feature>
<feature type="compositionally biased region" description="Low complexity" evidence="5">
    <location>
        <begin position="168"/>
        <end position="180"/>
    </location>
</feature>
<protein>
    <recommendedName>
        <fullName evidence="7">Bifunctional inhibitor/plant lipid transfer protein/seed storage helical domain-containing protein</fullName>
    </recommendedName>
</protein>
<feature type="transmembrane region" description="Helical" evidence="6">
    <location>
        <begin position="208"/>
        <end position="230"/>
    </location>
</feature>
<dbReference type="SMART" id="SM00499">
    <property type="entry name" value="AAI"/>
    <property type="match status" value="1"/>
</dbReference>
<comment type="similarity">
    <text evidence="1">Belongs to the plant LTP family.</text>
</comment>
<dbReference type="Gene3D" id="1.10.110.10">
    <property type="entry name" value="Plant lipid-transfer and hydrophobic proteins"/>
    <property type="match status" value="1"/>
</dbReference>
<comment type="caution">
    <text evidence="8">The sequence shown here is derived from an EMBL/GenBank/DDBJ whole genome shotgun (WGS) entry which is preliminary data.</text>
</comment>
<gene>
    <name evidence="8" type="ORF">KI387_033197</name>
</gene>
<dbReference type="InterPro" id="IPR043325">
    <property type="entry name" value="LTSS"/>
</dbReference>
<reference evidence="8 9" key="1">
    <citation type="journal article" date="2021" name="Nat. Plants">
        <title>The Taxus genome provides insights into paclitaxel biosynthesis.</title>
        <authorList>
            <person name="Xiong X."/>
            <person name="Gou J."/>
            <person name="Liao Q."/>
            <person name="Li Y."/>
            <person name="Zhou Q."/>
            <person name="Bi G."/>
            <person name="Li C."/>
            <person name="Du R."/>
            <person name="Wang X."/>
            <person name="Sun T."/>
            <person name="Guo L."/>
            <person name="Liang H."/>
            <person name="Lu P."/>
            <person name="Wu Y."/>
            <person name="Zhang Z."/>
            <person name="Ro D.K."/>
            <person name="Shang Y."/>
            <person name="Huang S."/>
            <person name="Yan J."/>
        </authorList>
    </citation>
    <scope>NUCLEOTIDE SEQUENCE [LARGE SCALE GENOMIC DNA]</scope>
    <source>
        <strain evidence="8">Ta-2019</strain>
    </source>
</reference>
<dbReference type="Proteomes" id="UP000824469">
    <property type="component" value="Unassembled WGS sequence"/>
</dbReference>
<evidence type="ECO:0000313" key="9">
    <source>
        <dbReference type="Proteomes" id="UP000824469"/>
    </source>
</evidence>